<dbReference type="EMBL" id="CP012174">
    <property type="protein sequence ID" value="AKV79506.1"/>
    <property type="molecule type" value="Genomic_DNA"/>
</dbReference>
<evidence type="ECO:0000313" key="4">
    <source>
        <dbReference type="EMBL" id="AKV81751.1"/>
    </source>
</evidence>
<evidence type="ECO:0000313" key="10">
    <source>
        <dbReference type="Proteomes" id="UP000068832"/>
    </source>
</evidence>
<organism evidence="5 6">
    <name type="scientific">Metallosphaera sedula</name>
    <dbReference type="NCBI Taxonomy" id="43687"/>
    <lineage>
        <taxon>Archaea</taxon>
        <taxon>Thermoproteota</taxon>
        <taxon>Thermoprotei</taxon>
        <taxon>Sulfolobales</taxon>
        <taxon>Sulfolobaceae</taxon>
        <taxon>Metallosphaera</taxon>
    </lineage>
</organism>
<proteinExistence type="predicted"/>
<reference evidence="7 8" key="1">
    <citation type="journal article" date="2015" name="Genome Announc.">
        <title>Complete Genome Sequences of Evolved Arsenate-Resistant Metallosphaera sedula Strains.</title>
        <authorList>
            <person name="Ai C."/>
            <person name="McCarthy S."/>
            <person name="Schackwitz W."/>
            <person name="Martin J."/>
            <person name="Lipzen A."/>
            <person name="Blum P."/>
        </authorList>
    </citation>
    <scope>NUCLEOTIDE SEQUENCE [LARGE SCALE GENOMIC DNA]</scope>
    <source>
        <strain evidence="3 8">ARS120-1</strain>
        <strain evidence="4 7">ARS120-2</strain>
        <strain evidence="1 10">ARS50-1</strain>
        <strain evidence="2 9">ARS50-2</strain>
    </source>
</reference>
<reference evidence="5 6" key="2">
    <citation type="submission" date="2015-07" db="EMBL/GenBank/DDBJ databases">
        <title>Physiological, transcriptional responses and genome re-sequencing of acid resistant extremely thermoacidophilic Metallosphaera sedula SARC-M1.</title>
        <authorList>
            <person name="Ai C."/>
            <person name="McCarthy S."/>
            <person name="Eckrich V."/>
            <person name="Rudrappa D."/>
            <person name="Qiu G."/>
            <person name="Blum P."/>
        </authorList>
    </citation>
    <scope>NUCLEOTIDE SEQUENCE [LARGE SCALE GENOMIC DNA]</scope>
    <source>
        <strain evidence="5 6">SARC-M1</strain>
    </source>
</reference>
<sequence length="132" mass="14738">MMERLENLKLSLDQLKLSGTKENLIKVLIEISKLLPPSDDVAITLGKKGTHEYVIDRRGLAIITTSQDEYLPFLSSSEKRISMEQLPDDVAKKVMSDISSLLIQLRDILKAQARRNPSYGSLASEVDLIVKG</sequence>
<dbReference type="EMBL" id="CP012176">
    <property type="protein sequence ID" value="AKV83982.1"/>
    <property type="molecule type" value="Genomic_DNA"/>
</dbReference>
<dbReference type="AlphaFoldDB" id="A0A0K1TAJ3"/>
<dbReference type="EMBL" id="CP012175">
    <property type="protein sequence ID" value="AKV81751.1"/>
    <property type="molecule type" value="Genomic_DNA"/>
</dbReference>
<evidence type="ECO:0000313" key="6">
    <source>
        <dbReference type="Proteomes" id="UP000056255"/>
    </source>
</evidence>
<gene>
    <name evidence="1" type="ORF">MsedA_2134</name>
    <name evidence="2" type="ORF">MsedB_2136</name>
    <name evidence="3" type="ORF">MsedC_2134</name>
    <name evidence="4" type="ORF">MsedD_2135</name>
    <name evidence="5" type="ORF">MsedE_2136</name>
</gene>
<dbReference type="Proteomes" id="UP000056255">
    <property type="component" value="Chromosome"/>
</dbReference>
<name>A0A0K1TAJ3_9CREN</name>
<evidence type="ECO:0000313" key="9">
    <source>
        <dbReference type="Proteomes" id="UP000062475"/>
    </source>
</evidence>
<dbReference type="Proteomes" id="UP000068832">
    <property type="component" value="Chromosome"/>
</dbReference>
<dbReference type="EMBL" id="CP012172">
    <property type="protein sequence ID" value="AKV75018.1"/>
    <property type="molecule type" value="Genomic_DNA"/>
</dbReference>
<evidence type="ECO:0000313" key="2">
    <source>
        <dbReference type="EMBL" id="AKV77256.1"/>
    </source>
</evidence>
<evidence type="ECO:0000313" key="5">
    <source>
        <dbReference type="EMBL" id="AKV83982.1"/>
    </source>
</evidence>
<protein>
    <submittedName>
        <fullName evidence="5">Uncharacterized protein</fullName>
    </submittedName>
</protein>
<evidence type="ECO:0000313" key="3">
    <source>
        <dbReference type="EMBL" id="AKV79506.1"/>
    </source>
</evidence>
<evidence type="ECO:0000313" key="7">
    <source>
        <dbReference type="Proteomes" id="UP000061362"/>
    </source>
</evidence>
<accession>A0A0K1TAJ3</accession>
<evidence type="ECO:0000313" key="8">
    <source>
        <dbReference type="Proteomes" id="UP000062398"/>
    </source>
</evidence>
<dbReference type="Proteomes" id="UP000062398">
    <property type="component" value="Chromosome"/>
</dbReference>
<dbReference type="EMBL" id="CP012173">
    <property type="protein sequence ID" value="AKV77256.1"/>
    <property type="molecule type" value="Genomic_DNA"/>
</dbReference>
<dbReference type="Proteomes" id="UP000061362">
    <property type="component" value="Chromosome"/>
</dbReference>
<dbReference type="Proteomes" id="UP000062475">
    <property type="component" value="Chromosome"/>
</dbReference>
<dbReference type="PATRIC" id="fig|43687.5.peg.2241"/>
<evidence type="ECO:0000313" key="1">
    <source>
        <dbReference type="EMBL" id="AKV75018.1"/>
    </source>
</evidence>